<dbReference type="GO" id="GO:0000506">
    <property type="term" value="C:glycosylphosphatidylinositol-N-acetylglucosaminyltransferase (GPI-GnT) complex"/>
    <property type="evidence" value="ECO:0007669"/>
    <property type="project" value="InterPro"/>
</dbReference>
<dbReference type="PANTHER" id="PTHR15231">
    <property type="entry name" value="PHOSPHATIDYLINOSITOL N-ACETYLGLUCOSAMINYLTRANSFERASE SUBUNIT H"/>
    <property type="match status" value="1"/>
</dbReference>
<dbReference type="InterPro" id="IPR019328">
    <property type="entry name" value="PIGH-H_dom"/>
</dbReference>
<proteinExistence type="inferred from homology"/>
<keyword evidence="3" id="KW-0472">Membrane</keyword>
<feature type="domain" description="Phosphatidylinositol N-acetylglucosaminyltransferase subunit H conserved" evidence="4">
    <location>
        <begin position="93"/>
        <end position="157"/>
    </location>
</feature>
<protein>
    <recommendedName>
        <fullName evidence="4">Phosphatidylinositol N-acetylglucosaminyltransferase subunit H conserved domain-containing protein</fullName>
    </recommendedName>
</protein>
<sequence length="178" mass="20801">MDEIKEKNKYTEFKDINGNPINLHVQEISHCVKITIVNCRKGLYRKCIIIFIIASLDLICLVFNIFSINVIFTILCLVLTYLYSACNITTEESLVLIKDVGIEISSKQVVGVRKMFFPQEQVQKIFINEVIFRNKVLFMLTLFVRDFRNNEKLVPLFTDILPQLAVLKIVYKHIRQQL</sequence>
<name>A0A9N9TBE3_DIABA</name>
<evidence type="ECO:0000256" key="2">
    <source>
        <dbReference type="ARBA" id="ARBA00009610"/>
    </source>
</evidence>
<dbReference type="Pfam" id="PF10181">
    <property type="entry name" value="PIG-H"/>
    <property type="match status" value="1"/>
</dbReference>
<evidence type="ECO:0000259" key="4">
    <source>
        <dbReference type="Pfam" id="PF10181"/>
    </source>
</evidence>
<evidence type="ECO:0000313" key="5">
    <source>
        <dbReference type="EMBL" id="CAG9840234.1"/>
    </source>
</evidence>
<organism evidence="5 6">
    <name type="scientific">Diabrotica balteata</name>
    <name type="common">Banded cucumber beetle</name>
    <dbReference type="NCBI Taxonomy" id="107213"/>
    <lineage>
        <taxon>Eukaryota</taxon>
        <taxon>Metazoa</taxon>
        <taxon>Ecdysozoa</taxon>
        <taxon>Arthropoda</taxon>
        <taxon>Hexapoda</taxon>
        <taxon>Insecta</taxon>
        <taxon>Pterygota</taxon>
        <taxon>Neoptera</taxon>
        <taxon>Endopterygota</taxon>
        <taxon>Coleoptera</taxon>
        <taxon>Polyphaga</taxon>
        <taxon>Cucujiformia</taxon>
        <taxon>Chrysomeloidea</taxon>
        <taxon>Chrysomelidae</taxon>
        <taxon>Galerucinae</taxon>
        <taxon>Diabroticina</taxon>
        <taxon>Diabroticites</taxon>
        <taxon>Diabrotica</taxon>
    </lineage>
</organism>
<dbReference type="PANTHER" id="PTHR15231:SF1">
    <property type="entry name" value="PHOSPHATIDYLINOSITOL N-ACETYLGLUCOSAMINYLTRANSFERASE SUBUNIT H"/>
    <property type="match status" value="1"/>
</dbReference>
<dbReference type="AlphaFoldDB" id="A0A9N9TBE3"/>
<feature type="transmembrane region" description="Helical" evidence="3">
    <location>
        <begin position="50"/>
        <end position="83"/>
    </location>
</feature>
<reference evidence="5" key="1">
    <citation type="submission" date="2022-01" db="EMBL/GenBank/DDBJ databases">
        <authorList>
            <person name="King R."/>
        </authorList>
    </citation>
    <scope>NUCLEOTIDE SEQUENCE</scope>
</reference>
<comment type="similarity">
    <text evidence="2">Belongs to the PIGH family.</text>
</comment>
<dbReference type="GO" id="GO:0006506">
    <property type="term" value="P:GPI anchor biosynthetic process"/>
    <property type="evidence" value="ECO:0007669"/>
    <property type="project" value="InterPro"/>
</dbReference>
<comment type="pathway">
    <text evidence="1">Glycolipid biosynthesis; glycosylphosphatidylinositol-anchor biosynthesis.</text>
</comment>
<evidence type="ECO:0000256" key="3">
    <source>
        <dbReference type="SAM" id="Phobius"/>
    </source>
</evidence>
<keyword evidence="3" id="KW-0812">Transmembrane</keyword>
<dbReference type="EMBL" id="OU898284">
    <property type="protein sequence ID" value="CAG9840234.1"/>
    <property type="molecule type" value="Genomic_DNA"/>
</dbReference>
<dbReference type="InterPro" id="IPR044215">
    <property type="entry name" value="PIG-H"/>
</dbReference>
<dbReference type="OrthoDB" id="6256716at2759"/>
<keyword evidence="3" id="KW-1133">Transmembrane helix</keyword>
<dbReference type="Proteomes" id="UP001153709">
    <property type="component" value="Chromosome 9"/>
</dbReference>
<gene>
    <name evidence="5" type="ORF">DIABBA_LOCUS12897</name>
</gene>
<evidence type="ECO:0000256" key="1">
    <source>
        <dbReference type="ARBA" id="ARBA00004687"/>
    </source>
</evidence>
<keyword evidence="6" id="KW-1185">Reference proteome</keyword>
<evidence type="ECO:0000313" key="6">
    <source>
        <dbReference type="Proteomes" id="UP001153709"/>
    </source>
</evidence>
<accession>A0A9N9TBE3</accession>